<keyword evidence="2" id="KW-0812">Transmembrane</keyword>
<organism evidence="5 6">
    <name type="scientific">Ectocarpus siliculosus</name>
    <name type="common">Brown alga</name>
    <name type="synonym">Conferva siliculosa</name>
    <dbReference type="NCBI Taxonomy" id="2880"/>
    <lineage>
        <taxon>Eukaryota</taxon>
        <taxon>Sar</taxon>
        <taxon>Stramenopiles</taxon>
        <taxon>Ochrophyta</taxon>
        <taxon>PX clade</taxon>
        <taxon>Phaeophyceae</taxon>
        <taxon>Ectocarpales</taxon>
        <taxon>Ectocarpaceae</taxon>
        <taxon>Ectocarpus</taxon>
    </lineage>
</organism>
<keyword evidence="2" id="KW-0472">Membrane</keyword>
<feature type="compositionally biased region" description="Gly residues" evidence="1">
    <location>
        <begin position="378"/>
        <end position="390"/>
    </location>
</feature>
<proteinExistence type="predicted"/>
<evidence type="ECO:0000256" key="1">
    <source>
        <dbReference type="SAM" id="MobiDB-lite"/>
    </source>
</evidence>
<evidence type="ECO:0000256" key="3">
    <source>
        <dbReference type="SAM" id="SignalP"/>
    </source>
</evidence>
<keyword evidence="6" id="KW-1185">Reference proteome</keyword>
<feature type="domain" description="YHYH" evidence="4">
    <location>
        <begin position="122"/>
        <end position="228"/>
    </location>
</feature>
<feature type="region of interest" description="Disordered" evidence="1">
    <location>
        <begin position="33"/>
        <end position="68"/>
    </location>
</feature>
<keyword evidence="2" id="KW-1133">Transmembrane helix</keyword>
<accession>D7FUL4</accession>
<feature type="compositionally biased region" description="Low complexity" evidence="1">
    <location>
        <begin position="418"/>
        <end position="457"/>
    </location>
</feature>
<evidence type="ECO:0000259" key="4">
    <source>
        <dbReference type="Pfam" id="PF14240"/>
    </source>
</evidence>
<keyword evidence="3" id="KW-0732">Signal</keyword>
<dbReference type="OrthoDB" id="536979at2759"/>
<dbReference type="InterPro" id="IPR025924">
    <property type="entry name" value="YHYH_dom"/>
</dbReference>
<dbReference type="STRING" id="2880.D7FUL4"/>
<evidence type="ECO:0000256" key="2">
    <source>
        <dbReference type="SAM" id="Phobius"/>
    </source>
</evidence>
<dbReference type="EMBL" id="FN648457">
    <property type="protein sequence ID" value="CBJ31670.1"/>
    <property type="molecule type" value="Genomic_DNA"/>
</dbReference>
<evidence type="ECO:0000313" key="5">
    <source>
        <dbReference type="EMBL" id="CBJ31670.1"/>
    </source>
</evidence>
<reference evidence="5 6" key="1">
    <citation type="journal article" date="2010" name="Nature">
        <title>The Ectocarpus genome and the independent evolution of multicellularity in brown algae.</title>
        <authorList>
            <person name="Cock J.M."/>
            <person name="Sterck L."/>
            <person name="Rouze P."/>
            <person name="Scornet D."/>
            <person name="Allen A.E."/>
            <person name="Amoutzias G."/>
            <person name="Anthouard V."/>
            <person name="Artiguenave F."/>
            <person name="Aury J.M."/>
            <person name="Badger J.H."/>
            <person name="Beszteri B."/>
            <person name="Billiau K."/>
            <person name="Bonnet E."/>
            <person name="Bothwell J.H."/>
            <person name="Bowler C."/>
            <person name="Boyen C."/>
            <person name="Brownlee C."/>
            <person name="Carrano C.J."/>
            <person name="Charrier B."/>
            <person name="Cho G.Y."/>
            <person name="Coelho S.M."/>
            <person name="Collen J."/>
            <person name="Corre E."/>
            <person name="Da Silva C."/>
            <person name="Delage L."/>
            <person name="Delaroque N."/>
            <person name="Dittami S.M."/>
            <person name="Doulbeau S."/>
            <person name="Elias M."/>
            <person name="Farnham G."/>
            <person name="Gachon C.M."/>
            <person name="Gschloessl B."/>
            <person name="Heesch S."/>
            <person name="Jabbari K."/>
            <person name="Jubin C."/>
            <person name="Kawai H."/>
            <person name="Kimura K."/>
            <person name="Kloareg B."/>
            <person name="Kupper F.C."/>
            <person name="Lang D."/>
            <person name="Le Bail A."/>
            <person name="Leblanc C."/>
            <person name="Lerouge P."/>
            <person name="Lohr M."/>
            <person name="Lopez P.J."/>
            <person name="Martens C."/>
            <person name="Maumus F."/>
            <person name="Michel G."/>
            <person name="Miranda-Saavedra D."/>
            <person name="Morales J."/>
            <person name="Moreau H."/>
            <person name="Motomura T."/>
            <person name="Nagasato C."/>
            <person name="Napoli C.A."/>
            <person name="Nelson D.R."/>
            <person name="Nyvall-Collen P."/>
            <person name="Peters A.F."/>
            <person name="Pommier C."/>
            <person name="Potin P."/>
            <person name="Poulain J."/>
            <person name="Quesneville H."/>
            <person name="Read B."/>
            <person name="Rensing S.A."/>
            <person name="Ritter A."/>
            <person name="Rousvoal S."/>
            <person name="Samanta M."/>
            <person name="Samson G."/>
            <person name="Schroeder D.C."/>
            <person name="Segurens B."/>
            <person name="Strittmatter M."/>
            <person name="Tonon T."/>
            <person name="Tregear J.W."/>
            <person name="Valentin K."/>
            <person name="von Dassow P."/>
            <person name="Yamagishi T."/>
            <person name="Van de Peer Y."/>
            <person name="Wincker P."/>
        </authorList>
    </citation>
    <scope>NUCLEOTIDE SEQUENCE [LARGE SCALE GENOMIC DNA]</scope>
    <source>
        <strain evidence="6">Ec32 / CCAP1310/4</strain>
    </source>
</reference>
<sequence length="498" mass="49572">MARVSTTTAGGVGVARTALLFLLLLLTRLPQGSRAQPGGGGSGDGGGGGDGPGGDEVPGEDEGSDASVECAYNGSDAHYDEFLAGEGLTMVRWTGTNTGCPNHVNWPINPNPGLVIAINESIPAYPMLLEDGGTTDLSSAAGTIGLMRNGVSMYSAWALDAVEEYEDTAFYLEADTLDPCGGHATPTGSYHYHSTAGCLQEQAGAVAGEHSPLLGWSYDGFPIYGQLGPGGVEMKMCGADGADSTVCLDLCSGYEASIDEDTFTYRYYTSCGFDESFFPFTLNCYRGCCPTGVTCSDRIEACGDGALIGYTGDHVPVASESLHEPYDALLISGDDEDIIGTDLTVNCTLYLGAGSVQVASGVASDDTAAPPTPAPIASGGGGGGGGGGSVGDAPTPPPQDAAGEDPTPPDNGGYGSVAGSTPSPEAAATPSPSDDGGSVDGSSFTPSPEAAAVAAPEVTAPTSLADVDASGAPGGVFSPTSVTAVVAVLAAAGVFFAA</sequence>
<feature type="compositionally biased region" description="Gly residues" evidence="1">
    <location>
        <begin position="37"/>
        <end position="56"/>
    </location>
</feature>
<dbReference type="EMBL" id="FN649755">
    <property type="protein sequence ID" value="CBJ31670.1"/>
    <property type="molecule type" value="Genomic_DNA"/>
</dbReference>
<feature type="transmembrane region" description="Helical" evidence="2">
    <location>
        <begin position="476"/>
        <end position="497"/>
    </location>
</feature>
<evidence type="ECO:0000313" key="6">
    <source>
        <dbReference type="Proteomes" id="UP000002630"/>
    </source>
</evidence>
<feature type="signal peptide" evidence="3">
    <location>
        <begin position="1"/>
        <end position="35"/>
    </location>
</feature>
<name>D7FUL4_ECTSI</name>
<feature type="chain" id="PRO_5003095920" description="YHYH domain-containing protein" evidence="3">
    <location>
        <begin position="36"/>
        <end position="498"/>
    </location>
</feature>
<dbReference type="AlphaFoldDB" id="D7FUL4"/>
<dbReference type="InParanoid" id="D7FUL4"/>
<protein>
    <recommendedName>
        <fullName evidence="4">YHYH domain-containing protein</fullName>
    </recommendedName>
</protein>
<dbReference type="eggNOG" id="ENOG502SBB2">
    <property type="taxonomic scope" value="Eukaryota"/>
</dbReference>
<dbReference type="Proteomes" id="UP000002630">
    <property type="component" value="Linkage Group LG30"/>
</dbReference>
<feature type="region of interest" description="Disordered" evidence="1">
    <location>
        <begin position="363"/>
        <end position="457"/>
    </location>
</feature>
<dbReference type="Pfam" id="PF14240">
    <property type="entry name" value="YHYH"/>
    <property type="match status" value="1"/>
</dbReference>
<gene>
    <name evidence="5" type="ORF">Esi_0273_0017</name>
</gene>